<dbReference type="EMBL" id="KN818225">
    <property type="protein sequence ID" value="KIL69576.1"/>
    <property type="molecule type" value="Genomic_DNA"/>
</dbReference>
<dbReference type="GO" id="GO:0006289">
    <property type="term" value="P:nucleotide-excision repair"/>
    <property type="evidence" value="ECO:0007669"/>
    <property type="project" value="TreeGrafter"/>
</dbReference>
<dbReference type="GO" id="GO:0043138">
    <property type="term" value="F:3'-5' DNA helicase activity"/>
    <property type="evidence" value="ECO:0007669"/>
    <property type="project" value="TreeGrafter"/>
</dbReference>
<feature type="domain" description="Helicase C-terminal" evidence="5">
    <location>
        <begin position="510"/>
        <end position="675"/>
    </location>
</feature>
<dbReference type="InterPro" id="IPR018973">
    <property type="entry name" value="MZB"/>
</dbReference>
<keyword evidence="2" id="KW-0067">ATP-binding</keyword>
<keyword evidence="1" id="KW-0547">Nucleotide-binding</keyword>
<dbReference type="SMART" id="SM00487">
    <property type="entry name" value="DEXDc"/>
    <property type="match status" value="1"/>
</dbReference>
<dbReference type="PANTHER" id="PTHR47957:SF3">
    <property type="entry name" value="ATP-DEPENDENT HELICASE HRQ1"/>
    <property type="match status" value="1"/>
</dbReference>
<dbReference type="GO" id="GO:0005524">
    <property type="term" value="F:ATP binding"/>
    <property type="evidence" value="ECO:0007669"/>
    <property type="project" value="UniProtKB-KW"/>
</dbReference>
<dbReference type="OrthoDB" id="18781at2759"/>
<dbReference type="InterPro" id="IPR027417">
    <property type="entry name" value="P-loop_NTPase"/>
</dbReference>
<dbReference type="PROSITE" id="PS51194">
    <property type="entry name" value="HELICASE_CTER"/>
    <property type="match status" value="1"/>
</dbReference>
<dbReference type="SMART" id="SM00490">
    <property type="entry name" value="HELICc"/>
    <property type="match status" value="1"/>
</dbReference>
<name>A0A0C2XJF7_AMAMK</name>
<dbReference type="InterPro" id="IPR001650">
    <property type="entry name" value="Helicase_C-like"/>
</dbReference>
<dbReference type="CDD" id="cd17923">
    <property type="entry name" value="DEXHc_Hrq1-like"/>
    <property type="match status" value="1"/>
</dbReference>
<dbReference type="CDD" id="cd18797">
    <property type="entry name" value="SF2_C_Hrq"/>
    <property type="match status" value="1"/>
</dbReference>
<dbReference type="InParanoid" id="A0A0C2XJF7"/>
<dbReference type="STRING" id="946122.A0A0C2XJF7"/>
<dbReference type="Pfam" id="PF09369">
    <property type="entry name" value="MZB"/>
    <property type="match status" value="1"/>
</dbReference>
<dbReference type="InterPro" id="IPR055227">
    <property type="entry name" value="HRQ1_WHD"/>
</dbReference>
<evidence type="ECO:0000259" key="5">
    <source>
        <dbReference type="PROSITE" id="PS51194"/>
    </source>
</evidence>
<dbReference type="FunCoup" id="A0A0C2XJF7">
    <property type="interactions" value="309"/>
</dbReference>
<dbReference type="Gene3D" id="3.40.50.300">
    <property type="entry name" value="P-loop containing nucleotide triphosphate hydrolases"/>
    <property type="match status" value="2"/>
</dbReference>
<organism evidence="6 7">
    <name type="scientific">Amanita muscaria (strain Koide BX008)</name>
    <dbReference type="NCBI Taxonomy" id="946122"/>
    <lineage>
        <taxon>Eukaryota</taxon>
        <taxon>Fungi</taxon>
        <taxon>Dikarya</taxon>
        <taxon>Basidiomycota</taxon>
        <taxon>Agaricomycotina</taxon>
        <taxon>Agaricomycetes</taxon>
        <taxon>Agaricomycetidae</taxon>
        <taxon>Agaricales</taxon>
        <taxon>Pluteineae</taxon>
        <taxon>Amanitaceae</taxon>
        <taxon>Amanita</taxon>
    </lineage>
</organism>
<dbReference type="GO" id="GO:0003676">
    <property type="term" value="F:nucleic acid binding"/>
    <property type="evidence" value="ECO:0007669"/>
    <property type="project" value="InterPro"/>
</dbReference>
<dbReference type="PANTHER" id="PTHR47957">
    <property type="entry name" value="ATP-DEPENDENT HELICASE HRQ1"/>
    <property type="match status" value="1"/>
</dbReference>
<dbReference type="GO" id="GO:0036297">
    <property type="term" value="P:interstrand cross-link repair"/>
    <property type="evidence" value="ECO:0007669"/>
    <property type="project" value="TreeGrafter"/>
</dbReference>
<evidence type="ECO:0000313" key="7">
    <source>
        <dbReference type="Proteomes" id="UP000054549"/>
    </source>
</evidence>
<evidence type="ECO:0000256" key="1">
    <source>
        <dbReference type="ARBA" id="ARBA00022741"/>
    </source>
</evidence>
<evidence type="ECO:0000256" key="3">
    <source>
        <dbReference type="SAM" id="MobiDB-lite"/>
    </source>
</evidence>
<dbReference type="AlphaFoldDB" id="A0A0C2XJF7"/>
<dbReference type="Pfam" id="PF22982">
    <property type="entry name" value="WHD_HRQ1"/>
    <property type="match status" value="1"/>
</dbReference>
<dbReference type="SUPFAM" id="SSF52540">
    <property type="entry name" value="P-loop containing nucleoside triphosphate hydrolases"/>
    <property type="match status" value="1"/>
</dbReference>
<dbReference type="Proteomes" id="UP000054549">
    <property type="component" value="Unassembled WGS sequence"/>
</dbReference>
<feature type="compositionally biased region" description="Polar residues" evidence="3">
    <location>
        <begin position="1"/>
        <end position="14"/>
    </location>
</feature>
<dbReference type="Pfam" id="PF00271">
    <property type="entry name" value="Helicase_C"/>
    <property type="match status" value="1"/>
</dbReference>
<dbReference type="Pfam" id="PF00270">
    <property type="entry name" value="DEAD"/>
    <property type="match status" value="1"/>
</dbReference>
<sequence>MKRKSMNNLSISQPKSRKKSKGIDEQIDWPPCFHSALNTVLAFVFSKNHLATTFSVIRSSVEGLLKRSVLMSRKPLHSSILPLRPLLLSDIAELKALVPDMIKFAYVPRSEIQAYENRIATQGKSSDNVDFSLPSTSKLEDDEHVLVLEFTDNVKGKKSSNVGFPYMNPRALSTEAAKKLIEKRNKTFKQAVDNLISSISAKDAEVLVQQAGRDQVPINPSATTSRALMPVCGDRPAMTSVIDEIMAQEWYKDQIVDRRRTEGHPGQTVEIEPPLPEAVLQALKESRGIQTLYSHQVTAIQAIRQGKHVVVSTSTASGKSIIYQVPLLWVLLDNPASKAIFVYPTKALAQDQQGSLREMLSNCKDLEHLKVSTYDGDTPQEARAGLRESASVLLTNFDMLHASILPHEELWRRFFFVVDELHYYSGLLGSHVALIVRRFRRLAAAIGNHDVQFISCSATISNPLLHMRNLFNISENDIKVVTEDGAPTGPKEWLIWNPFKARSSLSDATRLMRQLMKCGLRVILFCKIRKVCELAMKSLRSDLSSEGRHDILDRVKPYRGEKEAFSSQLLGIVATNALELGVDIGVLDVAIMLGFPMSIASFRQQAGRVGRRSRDSLTILVADTFGIDQYYVQNPDELYGQMPDDLVVDLDNNIILEAHLQCAAYEMPLSLDDVQFFGPRLREICLSKLIQDEEGWYHPHPTCLPYPSTHISIRGVQEEKYAVVLVAGSRSQSGAKILEEVEDSRAIFEVYEGGVFMHQGMTYIVQEVSHDTRMAEVIRADVNWITSPSDVNALQTYRIREITRSSHRAYYGSKNQKIIDTVDLNTPVWERETTGFWIDLPRPILELMQSKNIDAAEAIHAAQHALINCFGFQQDIKTECKASEKEYRVTESQRKRPARLIFYDAIGKGGGTTVKAFDHVRDLLDKADVAITHCPCLNGCQQCVQSPACKENNEVCSKSGAAIIIKTLLGRPLDPQQITQQTMLHGLNTIIMSGSVPASDGVVVETVS</sequence>
<dbReference type="InterPro" id="IPR014001">
    <property type="entry name" value="Helicase_ATP-bd"/>
</dbReference>
<dbReference type="HOGENOM" id="CLU_000809_1_0_1"/>
<feature type="domain" description="Helicase ATP-binding" evidence="4">
    <location>
        <begin position="300"/>
        <end position="478"/>
    </location>
</feature>
<evidence type="ECO:0000313" key="6">
    <source>
        <dbReference type="EMBL" id="KIL69576.1"/>
    </source>
</evidence>
<gene>
    <name evidence="6" type="ORF">M378DRAFT_184005</name>
</gene>
<dbReference type="GO" id="GO:0005634">
    <property type="term" value="C:nucleus"/>
    <property type="evidence" value="ECO:0007669"/>
    <property type="project" value="TreeGrafter"/>
</dbReference>
<feature type="region of interest" description="Disordered" evidence="3">
    <location>
        <begin position="1"/>
        <end position="21"/>
    </location>
</feature>
<keyword evidence="7" id="KW-1185">Reference proteome</keyword>
<dbReference type="InterPro" id="IPR011545">
    <property type="entry name" value="DEAD/DEAH_box_helicase_dom"/>
</dbReference>
<evidence type="ECO:0000256" key="2">
    <source>
        <dbReference type="ARBA" id="ARBA00022840"/>
    </source>
</evidence>
<reference evidence="6 7" key="1">
    <citation type="submission" date="2014-04" db="EMBL/GenBank/DDBJ databases">
        <title>Evolutionary Origins and Diversification of the Mycorrhizal Mutualists.</title>
        <authorList>
            <consortium name="DOE Joint Genome Institute"/>
            <consortium name="Mycorrhizal Genomics Consortium"/>
            <person name="Kohler A."/>
            <person name="Kuo A."/>
            <person name="Nagy L.G."/>
            <person name="Floudas D."/>
            <person name="Copeland A."/>
            <person name="Barry K.W."/>
            <person name="Cichocki N."/>
            <person name="Veneault-Fourrey C."/>
            <person name="LaButti K."/>
            <person name="Lindquist E.A."/>
            <person name="Lipzen A."/>
            <person name="Lundell T."/>
            <person name="Morin E."/>
            <person name="Murat C."/>
            <person name="Riley R."/>
            <person name="Ohm R."/>
            <person name="Sun H."/>
            <person name="Tunlid A."/>
            <person name="Henrissat B."/>
            <person name="Grigoriev I.V."/>
            <person name="Hibbett D.S."/>
            <person name="Martin F."/>
        </authorList>
    </citation>
    <scope>NUCLEOTIDE SEQUENCE [LARGE SCALE GENOMIC DNA]</scope>
    <source>
        <strain evidence="6 7">Koide BX008</strain>
    </source>
</reference>
<dbReference type="PROSITE" id="PS51192">
    <property type="entry name" value="HELICASE_ATP_BIND_1"/>
    <property type="match status" value="1"/>
</dbReference>
<proteinExistence type="predicted"/>
<accession>A0A0C2XJF7</accession>
<evidence type="ECO:0000259" key="4">
    <source>
        <dbReference type="PROSITE" id="PS51192"/>
    </source>
</evidence>
<protein>
    <submittedName>
        <fullName evidence="6">Uncharacterized protein</fullName>
    </submittedName>
</protein>